<gene>
    <name evidence="4" type="ORF">Lsai_0883</name>
</gene>
<name>A0A0W0YNA5_9GAMM</name>
<protein>
    <submittedName>
        <fullName evidence="4">Uncharacterized protein</fullName>
    </submittedName>
</protein>
<dbReference type="OrthoDB" id="5648334at2"/>
<sequence length="718" mass="82779">MATSSGILHSFLNDKLNKNKNVADWHFKDLLKLRKEFLEFSRAECGLIEVDFDPSNKFTEVTPLLYHKNMVIAHQDKLYFADTKNQKVIALEKNKDNKDDYEQLRKKCTPSYKKAKGHTLNEIRSVTGRAFNEHRSADFLPSLNFYLGILGDTDRVMFAYMNEQQKEQLRFDLKMTLLLLLAQQQHEIDYQKTENRKAYTQHIKRCVEFLLVLDPEYQNFIIKSPEQAELNQDKPLKYLGWAVGYELGQKIVDWTDTKTEKGATKTIKDYMGSLNEKRLNWVWQSTFLKTVIDLVPKDHPNAGQAAQAIRYPDPYTGTLSWALYYARFALNLSLLLKHTIKGPWMSEEEAKMPWYERFQTQWDQRKFSLLNDSLWGTANLVCFFWLTGKSILGTWGDAITVALLIFDISIAIWDFEEQKTKYNKAMLQYSEDIARIEKRLKVLNGNTQQEGKQERAAEERQLQMQLHALKREQAKCAREWQMNKLSLISNIAYAVGLMLAFVLLTMPFLPVAAPVAATLALAGAVVCLALTIINNAIKGGIELYATHQTRKEIKEELDLKVDLLKREGHKLTDDQRKLLFLEIKKLQAETEYQKQMMIYQSVNLVRGIVLDIFIPAVVFVSLICMPLGFGILAIGAALGLALGTRLLVDSLFKPEEKKALEFDQEEYTNFYASLNKAETKKPHGFFKKTSVEQEKKRLLDDNDFDPSMDSEEGPLYSN</sequence>
<keyword evidence="3" id="KW-1133">Transmembrane helix</keyword>
<comment type="caution">
    <text evidence="4">The sequence shown here is derived from an EMBL/GenBank/DDBJ whole genome shotgun (WGS) entry which is preliminary data.</text>
</comment>
<keyword evidence="1" id="KW-0175">Coiled coil</keyword>
<dbReference type="STRING" id="28087.Lsai_0883"/>
<feature type="transmembrane region" description="Helical" evidence="3">
    <location>
        <begin position="515"/>
        <end position="533"/>
    </location>
</feature>
<accession>A0A0W0YNA5</accession>
<dbReference type="Proteomes" id="UP000054621">
    <property type="component" value="Unassembled WGS sequence"/>
</dbReference>
<evidence type="ECO:0000256" key="1">
    <source>
        <dbReference type="SAM" id="Coils"/>
    </source>
</evidence>
<dbReference type="EMBL" id="LNYV01000013">
    <property type="protein sequence ID" value="KTD58276.1"/>
    <property type="molecule type" value="Genomic_DNA"/>
</dbReference>
<feature type="transmembrane region" description="Helical" evidence="3">
    <location>
        <begin position="398"/>
        <end position="415"/>
    </location>
</feature>
<feature type="transmembrane region" description="Helical" evidence="3">
    <location>
        <begin position="487"/>
        <end position="509"/>
    </location>
</feature>
<feature type="transmembrane region" description="Helical" evidence="3">
    <location>
        <begin position="629"/>
        <end position="648"/>
    </location>
</feature>
<keyword evidence="3" id="KW-0472">Membrane</keyword>
<evidence type="ECO:0000256" key="2">
    <source>
        <dbReference type="SAM" id="MobiDB-lite"/>
    </source>
</evidence>
<evidence type="ECO:0000313" key="5">
    <source>
        <dbReference type="Proteomes" id="UP000054621"/>
    </source>
</evidence>
<proteinExistence type="predicted"/>
<feature type="coiled-coil region" evidence="1">
    <location>
        <begin position="426"/>
        <end position="472"/>
    </location>
</feature>
<dbReference type="PATRIC" id="fig|28087.4.peg.943"/>
<evidence type="ECO:0000313" key="4">
    <source>
        <dbReference type="EMBL" id="KTD58276.1"/>
    </source>
</evidence>
<reference evidence="4 5" key="1">
    <citation type="submission" date="2015-11" db="EMBL/GenBank/DDBJ databases">
        <title>Genomic analysis of 38 Legionella species identifies large and diverse effector repertoires.</title>
        <authorList>
            <person name="Burstein D."/>
            <person name="Amaro F."/>
            <person name="Zusman T."/>
            <person name="Lifshitz Z."/>
            <person name="Cohen O."/>
            <person name="Gilbert J.A."/>
            <person name="Pupko T."/>
            <person name="Shuman H.A."/>
            <person name="Segal G."/>
        </authorList>
    </citation>
    <scope>NUCLEOTIDE SEQUENCE [LARGE SCALE GENOMIC DNA]</scope>
    <source>
        <strain evidence="4 5">Mt.St.Helens-4</strain>
    </source>
</reference>
<dbReference type="AlphaFoldDB" id="A0A0W0YNA5"/>
<dbReference type="eggNOG" id="ENOG5030MUW">
    <property type="taxonomic scope" value="Bacteria"/>
</dbReference>
<organism evidence="4 5">
    <name type="scientific">Legionella sainthelensi</name>
    <dbReference type="NCBI Taxonomy" id="28087"/>
    <lineage>
        <taxon>Bacteria</taxon>
        <taxon>Pseudomonadati</taxon>
        <taxon>Pseudomonadota</taxon>
        <taxon>Gammaproteobacteria</taxon>
        <taxon>Legionellales</taxon>
        <taxon>Legionellaceae</taxon>
        <taxon>Legionella</taxon>
    </lineage>
</organism>
<evidence type="ECO:0000256" key="3">
    <source>
        <dbReference type="SAM" id="Phobius"/>
    </source>
</evidence>
<feature type="compositionally biased region" description="Acidic residues" evidence="2">
    <location>
        <begin position="701"/>
        <end position="712"/>
    </location>
</feature>
<feature type="transmembrane region" description="Helical" evidence="3">
    <location>
        <begin position="604"/>
        <end position="623"/>
    </location>
</feature>
<feature type="region of interest" description="Disordered" evidence="2">
    <location>
        <begin position="697"/>
        <end position="718"/>
    </location>
</feature>
<dbReference type="RefSeq" id="WP_027272455.1">
    <property type="nucleotide sequence ID" value="NZ_CAAAJE010000002.1"/>
</dbReference>
<keyword evidence="3" id="KW-0812">Transmembrane</keyword>